<evidence type="ECO:0000313" key="10">
    <source>
        <dbReference type="Proteomes" id="UP000007812"/>
    </source>
</evidence>
<feature type="transmembrane region" description="Helical" evidence="7">
    <location>
        <begin position="210"/>
        <end position="232"/>
    </location>
</feature>
<feature type="transmembrane region" description="Helical" evidence="7">
    <location>
        <begin position="146"/>
        <end position="167"/>
    </location>
</feature>
<evidence type="ECO:0000256" key="4">
    <source>
        <dbReference type="ARBA" id="ARBA00022692"/>
    </source>
</evidence>
<evidence type="ECO:0000313" key="9">
    <source>
        <dbReference type="EMBL" id="AEB94956.1"/>
    </source>
</evidence>
<dbReference type="GO" id="GO:0055085">
    <property type="term" value="P:transmembrane transport"/>
    <property type="evidence" value="ECO:0007669"/>
    <property type="project" value="InterPro"/>
</dbReference>
<keyword evidence="3" id="KW-1003">Cell membrane</keyword>
<evidence type="ECO:0000256" key="6">
    <source>
        <dbReference type="ARBA" id="ARBA00023136"/>
    </source>
</evidence>
<sequence length="400" mass="43501">MRPWVLVIISILLIIVGVLLSVLASESTYVTLVSFGEGNCAYPPQGWQSQYWSVLAYGMPSARVIVNGTERIVPPQVENVPLNSTSFYVYTVSGYVESLAPLSLLGILLVFIGTAVGFRGTVLFVQERAIGKLSSSIGKGSLSSYIMKRVASFIISLLVVASITGALEIIHGESYLKVIEELITFNFGLSSHFNLTVDSLLLTALPFTSVLSGLSFATSVYLGSFLAVRGIAQGGLLTKLISKWKYIGNALASWVIALSLIYTFHLKVENGVNIVFPLISLFFPFIGTFANRLFLPYTVNDTFKARGLTKSILVYRHVLGGASVVALSTISAAFVDMLIAEFLVESIFYWPGLGFLLRVAAVYGDFKLVEGVLIFYSTVVLLSGLIGDAFYGFVDPRVRR</sequence>
<keyword evidence="2" id="KW-0813">Transport</keyword>
<feature type="transmembrane region" description="Helical" evidence="7">
    <location>
        <begin position="314"/>
        <end position="335"/>
    </location>
</feature>
<feature type="transmembrane region" description="Helical" evidence="7">
    <location>
        <begin position="102"/>
        <end position="125"/>
    </location>
</feature>
<dbReference type="PATRIC" id="fig|1006006.8.peg.849"/>
<dbReference type="HOGENOM" id="CLU_688143_0_0_2"/>
<organism evidence="9 10">
    <name type="scientific">Metallosphaera cuprina (strain Ar-4)</name>
    <dbReference type="NCBI Taxonomy" id="1006006"/>
    <lineage>
        <taxon>Archaea</taxon>
        <taxon>Thermoproteota</taxon>
        <taxon>Thermoprotei</taxon>
        <taxon>Sulfolobales</taxon>
        <taxon>Sulfolobaceae</taxon>
        <taxon>Metallosphaera</taxon>
    </lineage>
</organism>
<dbReference type="GO" id="GO:0005886">
    <property type="term" value="C:plasma membrane"/>
    <property type="evidence" value="ECO:0007669"/>
    <property type="project" value="UniProtKB-SubCell"/>
</dbReference>
<gene>
    <name evidence="9" type="ordered locus">Mcup_0851</name>
</gene>
<dbReference type="InterPro" id="IPR000515">
    <property type="entry name" value="MetI-like"/>
</dbReference>
<dbReference type="Proteomes" id="UP000007812">
    <property type="component" value="Chromosome"/>
</dbReference>
<name>F4G2A8_METCR</name>
<dbReference type="RefSeq" id="WP_013737454.1">
    <property type="nucleotide sequence ID" value="NC_015435.1"/>
</dbReference>
<reference evidence="9 10" key="1">
    <citation type="journal article" date="2011" name="J. Bacteriol.">
        <title>Complete genome sequence of Metallosphaera cuprina, a metal sulfide-oxidizing archaeon from a hot spring.</title>
        <authorList>
            <person name="Liu L.J."/>
            <person name="You X.Y."/>
            <person name="Zheng H."/>
            <person name="Wang S."/>
            <person name="Jiang C.Y."/>
            <person name="Liu S.J."/>
        </authorList>
    </citation>
    <scope>NUCLEOTIDE SEQUENCE [LARGE SCALE GENOMIC DNA]</scope>
    <source>
        <strain evidence="9 10">Ar-4</strain>
    </source>
</reference>
<evidence type="ECO:0000256" key="1">
    <source>
        <dbReference type="ARBA" id="ARBA00004651"/>
    </source>
</evidence>
<comment type="subcellular location">
    <subcellularLocation>
        <location evidence="1">Cell membrane</location>
        <topology evidence="1">Multi-pass membrane protein</topology>
    </subcellularLocation>
</comment>
<keyword evidence="4 7" id="KW-0812">Transmembrane</keyword>
<dbReference type="AlphaFoldDB" id="F4G2A8"/>
<keyword evidence="5 7" id="KW-1133">Transmembrane helix</keyword>
<evidence type="ECO:0000256" key="7">
    <source>
        <dbReference type="SAM" id="Phobius"/>
    </source>
</evidence>
<accession>F4G2A8</accession>
<dbReference type="PANTHER" id="PTHR43163">
    <property type="entry name" value="DIPEPTIDE TRANSPORT SYSTEM PERMEASE PROTEIN DPPB-RELATED"/>
    <property type="match status" value="1"/>
</dbReference>
<feature type="transmembrane region" description="Helical" evidence="7">
    <location>
        <begin position="373"/>
        <end position="394"/>
    </location>
</feature>
<evidence type="ECO:0000256" key="3">
    <source>
        <dbReference type="ARBA" id="ARBA00022475"/>
    </source>
</evidence>
<feature type="transmembrane region" description="Helical" evidence="7">
    <location>
        <begin position="274"/>
        <end position="294"/>
    </location>
</feature>
<dbReference type="PANTHER" id="PTHR43163:SF6">
    <property type="entry name" value="DIPEPTIDE TRANSPORT SYSTEM PERMEASE PROTEIN DPPB-RELATED"/>
    <property type="match status" value="1"/>
</dbReference>
<dbReference type="KEGG" id="mcn:Mcup_0851"/>
<evidence type="ECO:0000256" key="5">
    <source>
        <dbReference type="ARBA" id="ARBA00022989"/>
    </source>
</evidence>
<evidence type="ECO:0000259" key="8">
    <source>
        <dbReference type="Pfam" id="PF00528"/>
    </source>
</evidence>
<dbReference type="GeneID" id="10493042"/>
<feature type="domain" description="ABC transmembrane type-1" evidence="8">
    <location>
        <begin position="220"/>
        <end position="400"/>
    </location>
</feature>
<dbReference type="eggNOG" id="arCOG00751">
    <property type="taxonomic scope" value="Archaea"/>
</dbReference>
<dbReference type="OrthoDB" id="44105at2157"/>
<feature type="transmembrane region" description="Helical" evidence="7">
    <location>
        <begin position="244"/>
        <end position="262"/>
    </location>
</feature>
<keyword evidence="10" id="KW-1185">Reference proteome</keyword>
<evidence type="ECO:0000256" key="2">
    <source>
        <dbReference type="ARBA" id="ARBA00022448"/>
    </source>
</evidence>
<protein>
    <submittedName>
        <fullName evidence="9">Binding-protein-dependent transport systems inner membrane component</fullName>
    </submittedName>
</protein>
<keyword evidence="6 7" id="KW-0472">Membrane</keyword>
<proteinExistence type="predicted"/>
<dbReference type="STRING" id="1006006.Mcup_0851"/>
<dbReference type="Pfam" id="PF00528">
    <property type="entry name" value="BPD_transp_1"/>
    <property type="match status" value="1"/>
</dbReference>
<dbReference type="EMBL" id="CP002656">
    <property type="protein sequence ID" value="AEB94956.1"/>
    <property type="molecule type" value="Genomic_DNA"/>
</dbReference>